<evidence type="ECO:0000256" key="2">
    <source>
        <dbReference type="ARBA" id="ARBA00023157"/>
    </source>
</evidence>
<dbReference type="InterPro" id="IPR001314">
    <property type="entry name" value="Peptidase_S1A"/>
</dbReference>
<dbReference type="RefSeq" id="WP_015650315.1">
    <property type="nucleotide sequence ID" value="NC_020506.1"/>
</dbReference>
<feature type="transmembrane region" description="Helical" evidence="3">
    <location>
        <begin position="259"/>
        <end position="280"/>
    </location>
</feature>
<name>M1UXD1_9CORY</name>
<dbReference type="eggNOG" id="COG3591">
    <property type="taxonomic scope" value="Bacteria"/>
</dbReference>
<dbReference type="HOGENOM" id="CLU_813089_0_0_11"/>
<feature type="chain" id="PRO_5039197166" evidence="4">
    <location>
        <begin position="19"/>
        <end position="298"/>
    </location>
</feature>
<dbReference type="PROSITE" id="PS50240">
    <property type="entry name" value="TRYPSIN_DOM"/>
    <property type="match status" value="1"/>
</dbReference>
<dbReference type="GO" id="GO:0006508">
    <property type="term" value="P:proteolysis"/>
    <property type="evidence" value="ECO:0007669"/>
    <property type="project" value="InterPro"/>
</dbReference>
<reference evidence="6 7" key="1">
    <citation type="submission" date="2013-02" db="EMBL/GenBank/DDBJ databases">
        <title>The complete genome sequence of Corynebacterium callunae DSM 20147.</title>
        <authorList>
            <person name="Ruckert C."/>
            <person name="Albersmeier A."/>
            <person name="Kalinowski J."/>
        </authorList>
    </citation>
    <scope>NUCLEOTIDE SEQUENCE [LARGE SCALE GENOMIC DNA]</scope>
    <source>
        <strain evidence="6 7">DSM 20147</strain>
    </source>
</reference>
<evidence type="ECO:0000256" key="3">
    <source>
        <dbReference type="SAM" id="Phobius"/>
    </source>
</evidence>
<dbReference type="InterPro" id="IPR050430">
    <property type="entry name" value="Peptidase_S1"/>
</dbReference>
<dbReference type="AlphaFoldDB" id="M1UXD1"/>
<dbReference type="Gene3D" id="2.40.10.10">
    <property type="entry name" value="Trypsin-like serine proteases"/>
    <property type="match status" value="1"/>
</dbReference>
<accession>M1UXD1</accession>
<evidence type="ECO:0000256" key="1">
    <source>
        <dbReference type="ARBA" id="ARBA00007664"/>
    </source>
</evidence>
<keyword evidence="7" id="KW-1185">Reference proteome</keyword>
<dbReference type="PATRIC" id="fig|1121353.3.peg.428"/>
<proteinExistence type="inferred from homology"/>
<dbReference type="KEGG" id="ccn:H924_02045"/>
<dbReference type="OrthoDB" id="9815928at2"/>
<dbReference type="SMART" id="SM00020">
    <property type="entry name" value="Tryp_SPc"/>
    <property type="match status" value="1"/>
</dbReference>
<keyword evidence="3" id="KW-1133">Transmembrane helix</keyword>
<keyword evidence="3" id="KW-0472">Membrane</keyword>
<dbReference type="SUPFAM" id="SSF50494">
    <property type="entry name" value="Trypsin-like serine proteases"/>
    <property type="match status" value="1"/>
</dbReference>
<evidence type="ECO:0000313" key="7">
    <source>
        <dbReference type="Proteomes" id="UP000011760"/>
    </source>
</evidence>
<dbReference type="PRINTS" id="PR00722">
    <property type="entry name" value="CHYMOTRYPSIN"/>
</dbReference>
<protein>
    <submittedName>
        <fullName evidence="6">Venom serine proteinase 2A</fullName>
    </submittedName>
</protein>
<dbReference type="InterPro" id="IPR009003">
    <property type="entry name" value="Peptidase_S1_PA"/>
</dbReference>
<dbReference type="PANTHER" id="PTHR24276">
    <property type="entry name" value="POLYSERASE-RELATED"/>
    <property type="match status" value="1"/>
</dbReference>
<feature type="signal peptide" evidence="4">
    <location>
        <begin position="1"/>
        <end position="18"/>
    </location>
</feature>
<dbReference type="Pfam" id="PF00089">
    <property type="entry name" value="Trypsin"/>
    <property type="match status" value="1"/>
</dbReference>
<dbReference type="PANTHER" id="PTHR24276:SF98">
    <property type="entry name" value="FI18310P1-RELATED"/>
    <property type="match status" value="1"/>
</dbReference>
<dbReference type="GO" id="GO:0004252">
    <property type="term" value="F:serine-type endopeptidase activity"/>
    <property type="evidence" value="ECO:0007669"/>
    <property type="project" value="InterPro"/>
</dbReference>
<dbReference type="Proteomes" id="UP000011760">
    <property type="component" value="Chromosome"/>
</dbReference>
<sequence>MVAATIMLCAGLGAPAQALEYAEPASNIKEANAVASIKVGKIGAFGDCTGTLVDKQWVLTARHCFELGEPGSQVRFGQGDSTQTYDVTGWSFPAAGDLALARLAQPVENITPIPLSNDLPAVGDTGQSYGWSLNGKLARHSNILPSTSVRVEQIAEGGITGGSTSVHVNTDSKAGFQGGDSGGPLFINGQLAEVLTATLSTKNMYRPSPGALYSPLLEEREWIDQTMAAGDNAELISDSKEQAVDPNMPSMDEIPTQQAAIYTKPLLLISIPLLLALAVISRERRRATQAAAAKSTLK</sequence>
<evidence type="ECO:0000313" key="6">
    <source>
        <dbReference type="EMBL" id="AGG65863.1"/>
    </source>
</evidence>
<organism evidence="6 7">
    <name type="scientific">Corynebacterium callunae DSM 20147</name>
    <dbReference type="NCBI Taxonomy" id="1121353"/>
    <lineage>
        <taxon>Bacteria</taxon>
        <taxon>Bacillati</taxon>
        <taxon>Actinomycetota</taxon>
        <taxon>Actinomycetes</taxon>
        <taxon>Mycobacteriales</taxon>
        <taxon>Corynebacteriaceae</taxon>
        <taxon>Corynebacterium</taxon>
    </lineage>
</organism>
<keyword evidence="3" id="KW-0812">Transmembrane</keyword>
<gene>
    <name evidence="6" type="ORF">H924_02045</name>
</gene>
<keyword evidence="2" id="KW-1015">Disulfide bond</keyword>
<evidence type="ECO:0000256" key="4">
    <source>
        <dbReference type="SAM" id="SignalP"/>
    </source>
</evidence>
<dbReference type="InterPro" id="IPR043504">
    <property type="entry name" value="Peptidase_S1_PA_chymotrypsin"/>
</dbReference>
<evidence type="ECO:0000259" key="5">
    <source>
        <dbReference type="PROSITE" id="PS50240"/>
    </source>
</evidence>
<comment type="similarity">
    <text evidence="1">Belongs to the peptidase S1 family.</text>
</comment>
<dbReference type="EMBL" id="CP004354">
    <property type="protein sequence ID" value="AGG65863.1"/>
    <property type="molecule type" value="Genomic_DNA"/>
</dbReference>
<keyword evidence="4" id="KW-0732">Signal</keyword>
<feature type="domain" description="Peptidase S1" evidence="5">
    <location>
        <begin position="48"/>
        <end position="228"/>
    </location>
</feature>
<dbReference type="InterPro" id="IPR001254">
    <property type="entry name" value="Trypsin_dom"/>
</dbReference>
<dbReference type="STRING" id="1121353.H924_02045"/>